<dbReference type="GO" id="GO:0070475">
    <property type="term" value="P:rRNA base methylation"/>
    <property type="evidence" value="ECO:0007669"/>
    <property type="project" value="TreeGrafter"/>
</dbReference>
<accession>A0A176K3H5</accession>
<evidence type="ECO:0000256" key="3">
    <source>
        <dbReference type="ARBA" id="ARBA00022490"/>
    </source>
</evidence>
<reference evidence="13 14" key="1">
    <citation type="submission" date="2014-02" db="EMBL/GenBank/DDBJ databases">
        <title>Kosmotoga genome sequencing.</title>
        <authorList>
            <person name="Pollo S.M."/>
            <person name="Charchuk R."/>
            <person name="Nesbo C.L."/>
        </authorList>
    </citation>
    <scope>NUCLEOTIDE SEQUENCE [LARGE SCALE GENOMIC DNA]</scope>
    <source>
        <strain evidence="13 14">S304</strain>
    </source>
</reference>
<dbReference type="AlphaFoldDB" id="A0A176K3H5"/>
<keyword evidence="14" id="KW-1185">Reference proteome</keyword>
<keyword evidence="5 10" id="KW-0489">Methyltransferase</keyword>
<protein>
    <recommendedName>
        <fullName evidence="10">Ribosomal RNA small subunit methyltransferase E</fullName>
        <ecNumber evidence="10">2.1.1.193</ecNumber>
    </recommendedName>
</protein>
<dbReference type="GO" id="GO:0005737">
    <property type="term" value="C:cytoplasm"/>
    <property type="evidence" value="ECO:0007669"/>
    <property type="project" value="UniProtKB-SubCell"/>
</dbReference>
<evidence type="ECO:0000256" key="9">
    <source>
        <dbReference type="ARBA" id="ARBA00047944"/>
    </source>
</evidence>
<keyword evidence="4 10" id="KW-0698">rRNA processing</keyword>
<feature type="domain" description="Ribosomal RNA small subunit methyltransferase E PUA-like" evidence="12">
    <location>
        <begin position="20"/>
        <end position="57"/>
    </location>
</feature>
<evidence type="ECO:0000313" key="14">
    <source>
        <dbReference type="Proteomes" id="UP000077339"/>
    </source>
</evidence>
<dbReference type="Gene3D" id="2.40.240.20">
    <property type="entry name" value="Hypothetical PUA domain-like, domain 1"/>
    <property type="match status" value="1"/>
</dbReference>
<evidence type="ECO:0000256" key="5">
    <source>
        <dbReference type="ARBA" id="ARBA00022603"/>
    </source>
</evidence>
<feature type="domain" description="Ribosomal RNA small subunit methyltransferase E methyltransferase" evidence="11">
    <location>
        <begin position="71"/>
        <end position="225"/>
    </location>
</feature>
<evidence type="ECO:0000256" key="10">
    <source>
        <dbReference type="PIRNR" id="PIRNR015601"/>
    </source>
</evidence>
<evidence type="ECO:0000256" key="4">
    <source>
        <dbReference type="ARBA" id="ARBA00022552"/>
    </source>
</evidence>
<dbReference type="PIRSF" id="PIRSF015601">
    <property type="entry name" value="MTase_slr0722"/>
    <property type="match status" value="1"/>
</dbReference>
<dbReference type="EC" id="2.1.1.193" evidence="10"/>
<evidence type="ECO:0000256" key="2">
    <source>
        <dbReference type="ARBA" id="ARBA00005528"/>
    </source>
</evidence>
<evidence type="ECO:0000256" key="6">
    <source>
        <dbReference type="ARBA" id="ARBA00022679"/>
    </source>
</evidence>
<evidence type="ECO:0000256" key="1">
    <source>
        <dbReference type="ARBA" id="ARBA00004496"/>
    </source>
</evidence>
<dbReference type="InterPro" id="IPR029028">
    <property type="entry name" value="Alpha/beta_knot_MTases"/>
</dbReference>
<dbReference type="STRING" id="1453497.AT15_06095"/>
<evidence type="ECO:0000259" key="12">
    <source>
        <dbReference type="Pfam" id="PF20260"/>
    </source>
</evidence>
<comment type="subcellular location">
    <subcellularLocation>
        <location evidence="1 10">Cytoplasm</location>
    </subcellularLocation>
</comment>
<dbReference type="InterPro" id="IPR015947">
    <property type="entry name" value="PUA-like_sf"/>
</dbReference>
<dbReference type="InterPro" id="IPR029026">
    <property type="entry name" value="tRNA_m1G_MTases_N"/>
</dbReference>
<dbReference type="InterPro" id="IPR046886">
    <property type="entry name" value="RsmE_MTase_dom"/>
</dbReference>
<evidence type="ECO:0000256" key="7">
    <source>
        <dbReference type="ARBA" id="ARBA00022691"/>
    </source>
</evidence>
<dbReference type="InterPro" id="IPR006700">
    <property type="entry name" value="RsmE"/>
</dbReference>
<dbReference type="InterPro" id="IPR046887">
    <property type="entry name" value="RsmE_PUA-like"/>
</dbReference>
<gene>
    <name evidence="13" type="ORF">AT15_06095</name>
</gene>
<dbReference type="RefSeq" id="WP_068346002.1">
    <property type="nucleotide sequence ID" value="NZ_JFHK01000003.1"/>
</dbReference>
<dbReference type="PANTHER" id="PTHR30027:SF3">
    <property type="entry name" value="16S RRNA (URACIL(1498)-N(3))-METHYLTRANSFERASE"/>
    <property type="match status" value="1"/>
</dbReference>
<dbReference type="GO" id="GO:0070042">
    <property type="term" value="F:rRNA (uridine-N3-)-methyltransferase activity"/>
    <property type="evidence" value="ECO:0007669"/>
    <property type="project" value="TreeGrafter"/>
</dbReference>
<evidence type="ECO:0000256" key="8">
    <source>
        <dbReference type="ARBA" id="ARBA00025699"/>
    </source>
</evidence>
<dbReference type="Proteomes" id="UP000077339">
    <property type="component" value="Unassembled WGS sequence"/>
</dbReference>
<dbReference type="PANTHER" id="PTHR30027">
    <property type="entry name" value="RIBOSOMAL RNA SMALL SUBUNIT METHYLTRANSFERASE E"/>
    <property type="match status" value="1"/>
</dbReference>
<dbReference type="Pfam" id="PF20260">
    <property type="entry name" value="PUA_4"/>
    <property type="match status" value="1"/>
</dbReference>
<comment type="caution">
    <text evidence="13">The sequence shown here is derived from an EMBL/GenBank/DDBJ whole genome shotgun (WGS) entry which is preliminary data.</text>
</comment>
<dbReference type="SUPFAM" id="SSF88697">
    <property type="entry name" value="PUA domain-like"/>
    <property type="match status" value="1"/>
</dbReference>
<dbReference type="NCBIfam" id="TIGR00046">
    <property type="entry name" value="RsmE family RNA methyltransferase"/>
    <property type="match status" value="1"/>
</dbReference>
<comment type="similarity">
    <text evidence="2 10">Belongs to the RNA methyltransferase RsmE family.</text>
</comment>
<evidence type="ECO:0000313" key="13">
    <source>
        <dbReference type="EMBL" id="OAA31642.1"/>
    </source>
</evidence>
<proteinExistence type="inferred from homology"/>
<keyword evidence="6 10" id="KW-0808">Transferase</keyword>
<dbReference type="CDD" id="cd18084">
    <property type="entry name" value="RsmE-like"/>
    <property type="match status" value="1"/>
</dbReference>
<keyword evidence="7 10" id="KW-0949">S-adenosyl-L-methionine</keyword>
<dbReference type="SUPFAM" id="SSF75217">
    <property type="entry name" value="alpha/beta knot"/>
    <property type="match status" value="1"/>
</dbReference>
<dbReference type="PATRIC" id="fig|1453497.3.peg.1216"/>
<comment type="catalytic activity">
    <reaction evidence="9 10">
        <text>uridine(1498) in 16S rRNA + S-adenosyl-L-methionine = N(3)-methyluridine(1498) in 16S rRNA + S-adenosyl-L-homocysteine + H(+)</text>
        <dbReference type="Rhea" id="RHEA:42920"/>
        <dbReference type="Rhea" id="RHEA-COMP:10283"/>
        <dbReference type="Rhea" id="RHEA-COMP:10284"/>
        <dbReference type="ChEBI" id="CHEBI:15378"/>
        <dbReference type="ChEBI" id="CHEBI:57856"/>
        <dbReference type="ChEBI" id="CHEBI:59789"/>
        <dbReference type="ChEBI" id="CHEBI:65315"/>
        <dbReference type="ChEBI" id="CHEBI:74502"/>
        <dbReference type="EC" id="2.1.1.193"/>
    </reaction>
</comment>
<dbReference type="EMBL" id="JFHK01000003">
    <property type="protein sequence ID" value="OAA31642.1"/>
    <property type="molecule type" value="Genomic_DNA"/>
</dbReference>
<dbReference type="Pfam" id="PF04452">
    <property type="entry name" value="Methyltrans_RNA"/>
    <property type="match status" value="1"/>
</dbReference>
<name>A0A176K3H5_9BACT</name>
<dbReference type="OrthoDB" id="9815641at2"/>
<dbReference type="Gene3D" id="3.40.1280.10">
    <property type="match status" value="1"/>
</dbReference>
<keyword evidence="3 10" id="KW-0963">Cytoplasm</keyword>
<organism evidence="13 14">
    <name type="scientific">Kosmotoga arenicorallina S304</name>
    <dbReference type="NCBI Taxonomy" id="1453497"/>
    <lineage>
        <taxon>Bacteria</taxon>
        <taxon>Thermotogati</taxon>
        <taxon>Thermotogota</taxon>
        <taxon>Thermotogae</taxon>
        <taxon>Kosmotogales</taxon>
        <taxon>Kosmotogaceae</taxon>
        <taxon>Kosmotoga</taxon>
    </lineage>
</organism>
<evidence type="ECO:0000259" key="11">
    <source>
        <dbReference type="Pfam" id="PF04452"/>
    </source>
</evidence>
<comment type="function">
    <text evidence="8 10">Specifically methylates the N3 position of the uracil ring of uridine 1498 (m3U1498) in 16S rRNA. Acts on the fully assembled 30S ribosomal subunit.</text>
</comment>
<sequence length="232" mass="26183">MPNAFWVEHIEKGKIYLSPSEAKHLKVLRAKTGDLLTGLDGKGNIYRFQLENIGKRETTGRLLSVEHVNRNEQKLIVLVATTKWPRLRLVMEKAVELGIDRIELFNSKHSVARASKDKSDKFISVMREASKQCLNPYLPELQIIDSADKIALNNATNFLLDFYGKPFQSFSSKIATSRSVRILVGPEGGFSKNELELFQRFSSVVSLGKRILRVETAVIVSVSFVSLLMGRF</sequence>